<gene>
    <name evidence="1" type="ORF">QO002_001145</name>
</gene>
<dbReference type="GO" id="GO:0003677">
    <property type="term" value="F:DNA binding"/>
    <property type="evidence" value="ECO:0007669"/>
    <property type="project" value="UniProtKB-KW"/>
</dbReference>
<dbReference type="SUPFAM" id="SSF52172">
    <property type="entry name" value="CheY-like"/>
    <property type="match status" value="1"/>
</dbReference>
<dbReference type="RefSeq" id="WP_307227533.1">
    <property type="nucleotide sequence ID" value="NZ_JAUSVF010000001.1"/>
</dbReference>
<keyword evidence="1" id="KW-0238">DNA-binding</keyword>
<protein>
    <submittedName>
        <fullName evidence="1">DNA-binding NtrC family response regulator</fullName>
    </submittedName>
</protein>
<dbReference type="EMBL" id="JAUSVF010000001">
    <property type="protein sequence ID" value="MDQ0319007.1"/>
    <property type="molecule type" value="Genomic_DNA"/>
</dbReference>
<evidence type="ECO:0000313" key="1">
    <source>
        <dbReference type="EMBL" id="MDQ0319007.1"/>
    </source>
</evidence>
<organism evidence="1 2">
    <name type="scientific">Pararhizobium capsulatum DSM 1112</name>
    <dbReference type="NCBI Taxonomy" id="1121113"/>
    <lineage>
        <taxon>Bacteria</taxon>
        <taxon>Pseudomonadati</taxon>
        <taxon>Pseudomonadota</taxon>
        <taxon>Alphaproteobacteria</taxon>
        <taxon>Hyphomicrobiales</taxon>
        <taxon>Rhizobiaceae</taxon>
        <taxon>Rhizobium/Agrobacterium group</taxon>
        <taxon>Pararhizobium</taxon>
    </lineage>
</organism>
<comment type="caution">
    <text evidence="1">The sequence shown here is derived from an EMBL/GenBank/DDBJ whole genome shotgun (WGS) entry which is preliminary data.</text>
</comment>
<evidence type="ECO:0000313" key="2">
    <source>
        <dbReference type="Proteomes" id="UP001230207"/>
    </source>
</evidence>
<keyword evidence="2" id="KW-1185">Reference proteome</keyword>
<accession>A0ABU0BLZ2</accession>
<name>A0ABU0BLZ2_9HYPH</name>
<dbReference type="Proteomes" id="UP001230207">
    <property type="component" value="Unassembled WGS sequence"/>
</dbReference>
<reference evidence="1 2" key="1">
    <citation type="submission" date="2023-07" db="EMBL/GenBank/DDBJ databases">
        <title>Genomic Encyclopedia of Type Strains, Phase IV (KMG-IV): sequencing the most valuable type-strain genomes for metagenomic binning, comparative biology and taxonomic classification.</title>
        <authorList>
            <person name="Goeker M."/>
        </authorList>
    </citation>
    <scope>NUCLEOTIDE SEQUENCE [LARGE SCALE GENOMIC DNA]</scope>
    <source>
        <strain evidence="1 2">DSM 1112</strain>
    </source>
</reference>
<sequence>MPRDMDGVALAKYVGEHWPHIFVVVASGAIKPAPDDLPDTARFLSKPLDQRLVLETLREHCAVK</sequence>
<dbReference type="InterPro" id="IPR011006">
    <property type="entry name" value="CheY-like_superfamily"/>
</dbReference>
<proteinExistence type="predicted"/>
<dbReference type="Gene3D" id="3.40.50.2300">
    <property type="match status" value="1"/>
</dbReference>